<accession>A0A0F9WJH4</accession>
<name>A0A0F9WJH4_9ZZZZ</name>
<proteinExistence type="predicted"/>
<evidence type="ECO:0008006" key="2">
    <source>
        <dbReference type="Google" id="ProtNLM"/>
    </source>
</evidence>
<gene>
    <name evidence="1" type="ORF">LCGC14_0348050</name>
</gene>
<dbReference type="Gene3D" id="3.30.420.60">
    <property type="entry name" value="eRF1 domain 2"/>
    <property type="match status" value="1"/>
</dbReference>
<dbReference type="EMBL" id="LAZR01000259">
    <property type="protein sequence ID" value="KKN78608.1"/>
    <property type="molecule type" value="Genomic_DNA"/>
</dbReference>
<comment type="caution">
    <text evidence="1">The sequence shown here is derived from an EMBL/GenBank/DDBJ whole genome shotgun (WGS) entry which is preliminary data.</text>
</comment>
<organism evidence="1">
    <name type="scientific">marine sediment metagenome</name>
    <dbReference type="NCBI Taxonomy" id="412755"/>
    <lineage>
        <taxon>unclassified sequences</taxon>
        <taxon>metagenomes</taxon>
        <taxon>ecological metagenomes</taxon>
    </lineage>
</organism>
<protein>
    <recommendedName>
        <fullName evidence="2">eRF1 domain-containing protein</fullName>
    </recommendedName>
</protein>
<sequence>MKAKNNLGIWMNHSVANLIDIDSRKECGSIASNFTSDTKEDALNKSENLMHNKRQQMNEKFYNKIGAQILKYNHILLFGPTNAKVELHNHLNKDSHFKNIKIDVESSDNITDNEQVAFVKNHFAKV</sequence>
<dbReference type="InterPro" id="IPR042226">
    <property type="entry name" value="eFR1_2_sf"/>
</dbReference>
<reference evidence="1" key="1">
    <citation type="journal article" date="2015" name="Nature">
        <title>Complex archaea that bridge the gap between prokaryotes and eukaryotes.</title>
        <authorList>
            <person name="Spang A."/>
            <person name="Saw J.H."/>
            <person name="Jorgensen S.L."/>
            <person name="Zaremba-Niedzwiedzka K."/>
            <person name="Martijn J."/>
            <person name="Lind A.E."/>
            <person name="van Eijk R."/>
            <person name="Schleper C."/>
            <person name="Guy L."/>
            <person name="Ettema T.J."/>
        </authorList>
    </citation>
    <scope>NUCLEOTIDE SEQUENCE</scope>
</reference>
<evidence type="ECO:0000313" key="1">
    <source>
        <dbReference type="EMBL" id="KKN78608.1"/>
    </source>
</evidence>
<dbReference type="AlphaFoldDB" id="A0A0F9WJH4"/>
<dbReference type="SUPFAM" id="SSF53137">
    <property type="entry name" value="Translational machinery components"/>
    <property type="match status" value="1"/>
</dbReference>